<reference evidence="5 6" key="1">
    <citation type="journal article" date="2014" name="Int. J. Syst. Evol. Microbiol.">
        <title>Complete genome sequence of Corynebacterium casei LMG S-19264T (=DSM 44701T), isolated from a smear-ripened cheese.</title>
        <authorList>
            <consortium name="US DOE Joint Genome Institute (JGI-PGF)"/>
            <person name="Walter F."/>
            <person name="Albersmeier A."/>
            <person name="Kalinowski J."/>
            <person name="Ruckert C."/>
        </authorList>
    </citation>
    <scope>NUCLEOTIDE SEQUENCE [LARGE SCALE GENOMIC DNA]</scope>
    <source>
        <strain evidence="5 6">CGMCC 1.12976</strain>
    </source>
</reference>
<dbReference type="PANTHER" id="PTHR34580">
    <property type="match status" value="1"/>
</dbReference>
<dbReference type="AlphaFoldDB" id="A0A917BA85"/>
<dbReference type="SUPFAM" id="SSF46785">
    <property type="entry name" value="Winged helix' DNA-binding domain"/>
    <property type="match status" value="1"/>
</dbReference>
<dbReference type="GO" id="GO:0003677">
    <property type="term" value="F:DNA binding"/>
    <property type="evidence" value="ECO:0007669"/>
    <property type="project" value="UniProtKB-KW"/>
</dbReference>
<keyword evidence="3" id="KW-0804">Transcription</keyword>
<dbReference type="Pfam" id="PF08279">
    <property type="entry name" value="HTH_11"/>
    <property type="match status" value="1"/>
</dbReference>
<keyword evidence="2" id="KW-0238">DNA-binding</keyword>
<dbReference type="PANTHER" id="PTHR34580:SF3">
    <property type="entry name" value="PROTEIN PAFB"/>
    <property type="match status" value="1"/>
</dbReference>
<organism evidence="5 6">
    <name type="scientific">Subtercola lobariae</name>
    <dbReference type="NCBI Taxonomy" id="1588641"/>
    <lineage>
        <taxon>Bacteria</taxon>
        <taxon>Bacillati</taxon>
        <taxon>Actinomycetota</taxon>
        <taxon>Actinomycetes</taxon>
        <taxon>Micrococcales</taxon>
        <taxon>Microbacteriaceae</taxon>
        <taxon>Subtercola</taxon>
    </lineage>
</organism>
<dbReference type="Gene3D" id="1.10.10.10">
    <property type="entry name" value="Winged helix-like DNA-binding domain superfamily/Winged helix DNA-binding domain"/>
    <property type="match status" value="1"/>
</dbReference>
<evidence type="ECO:0000256" key="3">
    <source>
        <dbReference type="ARBA" id="ARBA00023163"/>
    </source>
</evidence>
<evidence type="ECO:0000256" key="1">
    <source>
        <dbReference type="ARBA" id="ARBA00023015"/>
    </source>
</evidence>
<evidence type="ECO:0000256" key="2">
    <source>
        <dbReference type="ARBA" id="ARBA00023125"/>
    </source>
</evidence>
<evidence type="ECO:0000259" key="4">
    <source>
        <dbReference type="PROSITE" id="PS51000"/>
    </source>
</evidence>
<dbReference type="PROSITE" id="PS52050">
    <property type="entry name" value="WYL"/>
    <property type="match status" value="1"/>
</dbReference>
<dbReference type="RefSeq" id="WP_188679392.1">
    <property type="nucleotide sequence ID" value="NZ_BMGP01000005.1"/>
</dbReference>
<feature type="domain" description="HTH deoR-type" evidence="4">
    <location>
        <begin position="4"/>
        <end position="63"/>
    </location>
</feature>
<dbReference type="GO" id="GO:0003700">
    <property type="term" value="F:DNA-binding transcription factor activity"/>
    <property type="evidence" value="ECO:0007669"/>
    <property type="project" value="InterPro"/>
</dbReference>
<dbReference type="InterPro" id="IPR036390">
    <property type="entry name" value="WH_DNA-bd_sf"/>
</dbReference>
<dbReference type="Proteomes" id="UP000598775">
    <property type="component" value="Unassembled WGS sequence"/>
</dbReference>
<gene>
    <name evidence="5" type="ORF">GCM10011399_29030</name>
</gene>
<dbReference type="InterPro" id="IPR036388">
    <property type="entry name" value="WH-like_DNA-bd_sf"/>
</dbReference>
<dbReference type="EMBL" id="BMGP01000005">
    <property type="protein sequence ID" value="GGF34041.1"/>
    <property type="molecule type" value="Genomic_DNA"/>
</dbReference>
<dbReference type="Pfam" id="PF13280">
    <property type="entry name" value="WYL"/>
    <property type="match status" value="1"/>
</dbReference>
<proteinExistence type="predicted"/>
<dbReference type="InterPro" id="IPR013196">
    <property type="entry name" value="HTH_11"/>
</dbReference>
<dbReference type="InterPro" id="IPR051534">
    <property type="entry name" value="CBASS_pafABC_assoc_protein"/>
</dbReference>
<keyword evidence="6" id="KW-1185">Reference proteome</keyword>
<dbReference type="InterPro" id="IPR001034">
    <property type="entry name" value="DeoR_HTH"/>
</dbReference>
<keyword evidence="1" id="KW-0805">Transcription regulation</keyword>
<comment type="caution">
    <text evidence="5">The sequence shown here is derived from an EMBL/GenBank/DDBJ whole genome shotgun (WGS) entry which is preliminary data.</text>
</comment>
<name>A0A917BA85_9MICO</name>
<dbReference type="SMART" id="SM00420">
    <property type="entry name" value="HTH_DEOR"/>
    <property type="match status" value="1"/>
</dbReference>
<dbReference type="PROSITE" id="PS00894">
    <property type="entry name" value="HTH_DEOR_1"/>
    <property type="match status" value="1"/>
</dbReference>
<protein>
    <submittedName>
        <fullName evidence="5">DeoR family transcriptional regulator</fullName>
    </submittedName>
</protein>
<evidence type="ECO:0000313" key="5">
    <source>
        <dbReference type="EMBL" id="GGF34041.1"/>
    </source>
</evidence>
<accession>A0A917BA85</accession>
<dbReference type="InterPro" id="IPR018356">
    <property type="entry name" value="Tscrpt_reg_HTH_DeoR_CS"/>
</dbReference>
<dbReference type="PROSITE" id="PS51000">
    <property type="entry name" value="HTH_DEOR_2"/>
    <property type="match status" value="1"/>
</dbReference>
<evidence type="ECO:0000313" key="6">
    <source>
        <dbReference type="Proteomes" id="UP000598775"/>
    </source>
</evidence>
<dbReference type="InterPro" id="IPR026881">
    <property type="entry name" value="WYL_dom"/>
</dbReference>
<sequence length="322" mass="35960">MAETTSRTLELLNLLQTHRQWAGSELAERLGVTERTLRRDIERLRELGYRVVAARGVQGGYRLEAGSQLPPLLLSNDEAVTMAIGLRLAATQGLVDGALTTQTALAKFEQVLPAAVRERVNALAASITPETPRGGPVEGELLGQLALACRDHERIRFAYVAAGGAETNRVVEPHSLVTARRSWFLVCFDLQRDDWRTFRVDRLTNFFATRVHFEPRELPAPDAATFVERNAQSFARRYHADVLLQVSLARFTELFGHWATGARVDSGRPTHTIWPIAAETMETLVSTLTWIPPSIRYTVRAEPELLEFMRGTAHRVVEAVAE</sequence>